<accession>A0A1X2FBY0</accession>
<proteinExistence type="predicted"/>
<evidence type="ECO:0000313" key="1">
    <source>
        <dbReference type="EMBL" id="ORX15961.1"/>
    </source>
</evidence>
<organism evidence="1 2">
    <name type="scientific">Mycolicibacterium wolinskyi</name>
    <dbReference type="NCBI Taxonomy" id="59750"/>
    <lineage>
        <taxon>Bacteria</taxon>
        <taxon>Bacillati</taxon>
        <taxon>Actinomycetota</taxon>
        <taxon>Actinomycetes</taxon>
        <taxon>Mycobacteriales</taxon>
        <taxon>Mycobacteriaceae</taxon>
        <taxon>Mycolicibacterium</taxon>
    </lineage>
</organism>
<protein>
    <submittedName>
        <fullName evidence="1">Uncharacterized protein</fullName>
    </submittedName>
</protein>
<gene>
    <name evidence="1" type="ORF">AWC31_00855</name>
</gene>
<dbReference type="RefSeq" id="WP_085144428.1">
    <property type="nucleotide sequence ID" value="NZ_JACKUA010000042.1"/>
</dbReference>
<name>A0A1X2FBY0_9MYCO</name>
<comment type="caution">
    <text evidence="1">The sequence shown here is derived from an EMBL/GenBank/DDBJ whole genome shotgun (WGS) entry which is preliminary data.</text>
</comment>
<dbReference type="AlphaFoldDB" id="A0A1X2FBY0"/>
<dbReference type="EMBL" id="LQQA01000012">
    <property type="protein sequence ID" value="ORX15961.1"/>
    <property type="molecule type" value="Genomic_DNA"/>
</dbReference>
<evidence type="ECO:0000313" key="2">
    <source>
        <dbReference type="Proteomes" id="UP000193964"/>
    </source>
</evidence>
<dbReference type="Proteomes" id="UP000193964">
    <property type="component" value="Unassembled WGS sequence"/>
</dbReference>
<sequence>MTIYVHPHPDDFWEPRTKHPQPVDCIKRKAKVDTRDGVKWITYHDDLGRGRRKKPVIVEMPQNAPTKSCHEGRHHQCNHRRGARHEGGVFLSNRPMFLWRCGCLCHNHPERIGLLF</sequence>
<dbReference type="OrthoDB" id="4724445at2"/>
<reference evidence="1 2" key="1">
    <citation type="submission" date="2016-01" db="EMBL/GenBank/DDBJ databases">
        <title>The new phylogeny of the genus Mycobacterium.</title>
        <authorList>
            <person name="Tarcisio F."/>
            <person name="Conor M."/>
            <person name="Antonella G."/>
            <person name="Elisabetta G."/>
            <person name="Giulia F.S."/>
            <person name="Sara T."/>
            <person name="Anna F."/>
            <person name="Clotilde B."/>
            <person name="Roberto B."/>
            <person name="Veronica D.S."/>
            <person name="Fabio R."/>
            <person name="Monica P."/>
            <person name="Olivier J."/>
            <person name="Enrico T."/>
            <person name="Nicola S."/>
        </authorList>
    </citation>
    <scope>NUCLEOTIDE SEQUENCE [LARGE SCALE GENOMIC DNA]</scope>
    <source>
        <strain evidence="1 2">ATCC 700010</strain>
    </source>
</reference>